<dbReference type="RefSeq" id="WP_004439378.1">
    <property type="nucleotide sequence ID" value="NZ_JH414756.1"/>
</dbReference>
<accession>G9QLS9</accession>
<dbReference type="NCBIfam" id="TIGR00492">
    <property type="entry name" value="alr"/>
    <property type="match status" value="1"/>
</dbReference>
<feature type="binding site" evidence="5 7">
    <location>
        <position position="315"/>
    </location>
    <ligand>
        <name>substrate</name>
    </ligand>
</feature>
<reference evidence="9 10" key="1">
    <citation type="submission" date="2011-09" db="EMBL/GenBank/DDBJ databases">
        <title>The Genome Sequence of Bacillus smithii 7_3_47FAA.</title>
        <authorList>
            <consortium name="The Broad Institute Genome Sequencing Platform"/>
            <person name="Earl A."/>
            <person name="Ward D."/>
            <person name="Feldgarden M."/>
            <person name="Gevers D."/>
            <person name="Daigneault M."/>
            <person name="Strauss J."/>
            <person name="Allen-Vercoe E."/>
            <person name="Young S.K."/>
            <person name="Zeng Q."/>
            <person name="Gargeya S."/>
            <person name="Fitzgerald M."/>
            <person name="Haas B."/>
            <person name="Abouelleil A."/>
            <person name="Alvarado L."/>
            <person name="Arachchi H.M."/>
            <person name="Berlin A."/>
            <person name="Brown A."/>
            <person name="Chapman S.B."/>
            <person name="Chen Z."/>
            <person name="Dunbar C."/>
            <person name="Freedman E."/>
            <person name="Gearin G."/>
            <person name="Goldberg J."/>
            <person name="Griggs A."/>
            <person name="Gujja S."/>
            <person name="Heiman D."/>
            <person name="Howarth C."/>
            <person name="Larson L."/>
            <person name="Lui A."/>
            <person name="MacDonald P.J.P."/>
            <person name="Montmayeur A."/>
            <person name="Murphy C."/>
            <person name="Neiman D."/>
            <person name="Pearson M."/>
            <person name="Priest M."/>
            <person name="Roberts A."/>
            <person name="Saif S."/>
            <person name="Shea T."/>
            <person name="Shenoy N."/>
            <person name="Sisk P."/>
            <person name="Stolte C."/>
            <person name="Sykes S."/>
            <person name="Wortman J."/>
            <person name="Nusbaum C."/>
            <person name="Birren B."/>
        </authorList>
    </citation>
    <scope>NUCLEOTIDE SEQUENCE [LARGE SCALE GENOMIC DNA]</scope>
    <source>
        <strain evidence="9 10">7_3_47FAA</strain>
    </source>
</reference>
<comment type="similarity">
    <text evidence="5">Belongs to the alanine racemase family.</text>
</comment>
<dbReference type="PANTHER" id="PTHR30511">
    <property type="entry name" value="ALANINE RACEMASE"/>
    <property type="match status" value="1"/>
</dbReference>
<feature type="active site" description="Proton acceptor; specific for L-alanine" evidence="5">
    <location>
        <position position="268"/>
    </location>
</feature>
<evidence type="ECO:0000256" key="5">
    <source>
        <dbReference type="HAMAP-Rule" id="MF_01201"/>
    </source>
</evidence>
<dbReference type="SUPFAM" id="SSF50621">
    <property type="entry name" value="Alanine racemase C-terminal domain-like"/>
    <property type="match status" value="1"/>
</dbReference>
<dbReference type="InterPro" id="IPR009006">
    <property type="entry name" value="Ala_racemase/Decarboxylase_C"/>
</dbReference>
<dbReference type="PRINTS" id="PR00992">
    <property type="entry name" value="ALARACEMASE"/>
</dbReference>
<dbReference type="GO" id="GO:0030170">
    <property type="term" value="F:pyridoxal phosphate binding"/>
    <property type="evidence" value="ECO:0007669"/>
    <property type="project" value="UniProtKB-UniRule"/>
</dbReference>
<evidence type="ECO:0000313" key="10">
    <source>
        <dbReference type="Proteomes" id="UP000011747"/>
    </source>
</evidence>
<organism evidence="9 10">
    <name type="scientific">Bacillus smithii 7_3_47FAA</name>
    <dbReference type="NCBI Taxonomy" id="665952"/>
    <lineage>
        <taxon>Bacteria</taxon>
        <taxon>Bacillati</taxon>
        <taxon>Bacillota</taxon>
        <taxon>Bacilli</taxon>
        <taxon>Bacillales</taxon>
        <taxon>Bacillaceae</taxon>
        <taxon>Bacillus</taxon>
    </lineage>
</organism>
<dbReference type="GO" id="GO:0030632">
    <property type="term" value="P:D-alanine biosynthetic process"/>
    <property type="evidence" value="ECO:0007669"/>
    <property type="project" value="UniProtKB-UniRule"/>
</dbReference>
<dbReference type="InterPro" id="IPR029066">
    <property type="entry name" value="PLP-binding_barrel"/>
</dbReference>
<evidence type="ECO:0000256" key="6">
    <source>
        <dbReference type="PIRSR" id="PIRSR600821-50"/>
    </source>
</evidence>
<feature type="active site" description="Proton acceptor; specific for D-alanine" evidence="5">
    <location>
        <position position="41"/>
    </location>
</feature>
<comment type="function">
    <text evidence="5">Catalyzes the interconversion of L-alanine and D-alanine. May also act on other amino acids.</text>
</comment>
<keyword evidence="10" id="KW-1185">Reference proteome</keyword>
<dbReference type="GO" id="GO:0008784">
    <property type="term" value="F:alanine racemase activity"/>
    <property type="evidence" value="ECO:0007669"/>
    <property type="project" value="UniProtKB-UniRule"/>
</dbReference>
<dbReference type="EMBL" id="ACWF01000105">
    <property type="protein sequence ID" value="EHL77812.1"/>
    <property type="molecule type" value="Genomic_DNA"/>
</dbReference>
<comment type="catalytic activity">
    <reaction evidence="1 5">
        <text>L-alanine = D-alanine</text>
        <dbReference type="Rhea" id="RHEA:20249"/>
        <dbReference type="ChEBI" id="CHEBI:57416"/>
        <dbReference type="ChEBI" id="CHEBI:57972"/>
        <dbReference type="EC" id="5.1.1.1"/>
    </reaction>
</comment>
<dbReference type="PATRIC" id="fig|665952.3.peg.2020"/>
<dbReference type="InterPro" id="IPR011079">
    <property type="entry name" value="Ala_racemase_C"/>
</dbReference>
<dbReference type="Pfam" id="PF00842">
    <property type="entry name" value="Ala_racemase_C"/>
    <property type="match status" value="1"/>
</dbReference>
<dbReference type="EC" id="5.1.1.1" evidence="5"/>
<evidence type="ECO:0000259" key="8">
    <source>
        <dbReference type="SMART" id="SM01005"/>
    </source>
</evidence>
<evidence type="ECO:0000256" key="3">
    <source>
        <dbReference type="ARBA" id="ARBA00022898"/>
    </source>
</evidence>
<feature type="domain" description="Alanine racemase C-terminal" evidence="8">
    <location>
        <begin position="247"/>
        <end position="372"/>
    </location>
</feature>
<keyword evidence="4 5" id="KW-0413">Isomerase</keyword>
<dbReference type="SUPFAM" id="SSF51419">
    <property type="entry name" value="PLP-binding barrel"/>
    <property type="match status" value="1"/>
</dbReference>
<dbReference type="Pfam" id="PF01168">
    <property type="entry name" value="Ala_racemase_N"/>
    <property type="match status" value="1"/>
</dbReference>
<dbReference type="GO" id="GO:0009252">
    <property type="term" value="P:peptidoglycan biosynthetic process"/>
    <property type="evidence" value="ECO:0007669"/>
    <property type="project" value="TreeGrafter"/>
</dbReference>
<dbReference type="PROSITE" id="PS00395">
    <property type="entry name" value="ALANINE_RACEMASE"/>
    <property type="match status" value="1"/>
</dbReference>
<dbReference type="AlphaFoldDB" id="G9QLS9"/>
<dbReference type="HOGENOM" id="CLU_028393_2_1_9"/>
<dbReference type="FunFam" id="3.20.20.10:FF:000002">
    <property type="entry name" value="Alanine racemase"/>
    <property type="match status" value="1"/>
</dbReference>
<dbReference type="CDD" id="cd00430">
    <property type="entry name" value="PLPDE_III_AR"/>
    <property type="match status" value="1"/>
</dbReference>
<evidence type="ECO:0000256" key="2">
    <source>
        <dbReference type="ARBA" id="ARBA00001933"/>
    </source>
</evidence>
<name>G9QLS9_9BACI</name>
<feature type="modified residue" description="N6-(pyridoxal phosphate)lysine" evidence="5 6">
    <location>
        <position position="41"/>
    </location>
</feature>
<comment type="cofactor">
    <cofactor evidence="2 5 6">
        <name>pyridoxal 5'-phosphate</name>
        <dbReference type="ChEBI" id="CHEBI:597326"/>
    </cofactor>
</comment>
<evidence type="ECO:0000313" key="9">
    <source>
        <dbReference type="EMBL" id="EHL77812.1"/>
    </source>
</evidence>
<dbReference type="InterPro" id="IPR000821">
    <property type="entry name" value="Ala_racemase"/>
</dbReference>
<dbReference type="PANTHER" id="PTHR30511:SF0">
    <property type="entry name" value="ALANINE RACEMASE, CATABOLIC-RELATED"/>
    <property type="match status" value="1"/>
</dbReference>
<comment type="pathway">
    <text evidence="5">Amino-acid biosynthesis; D-alanine biosynthesis; D-alanine from L-alanine: step 1/1.</text>
</comment>
<dbReference type="Gene3D" id="2.40.37.10">
    <property type="entry name" value="Lyase, Ornithine Decarboxylase, Chain A, domain 1"/>
    <property type="match status" value="1"/>
</dbReference>
<gene>
    <name evidence="9" type="ORF">HMPREF1015_01987</name>
</gene>
<protein>
    <recommendedName>
        <fullName evidence="5">Alanine racemase</fullName>
        <ecNumber evidence="5">5.1.1.1</ecNumber>
    </recommendedName>
</protein>
<proteinExistence type="inferred from homology"/>
<dbReference type="InterPro" id="IPR020622">
    <property type="entry name" value="Ala_racemase_pyridoxalP-BS"/>
</dbReference>
<dbReference type="GO" id="GO:0005829">
    <property type="term" value="C:cytosol"/>
    <property type="evidence" value="ECO:0007669"/>
    <property type="project" value="TreeGrafter"/>
</dbReference>
<sequence length="391" mass="43868">MDTSQFYRDTWVEINLDHIAYNVKEALQLLPSTTDLFAVVKANAYGHGDVQVANTAIKAGAKGLAVAFLDEALKLRNAGIEVPILVLGASRPEDAKLAADHRISLTVFQEEWLERAEPFLNGSSLNVHMKVDTGMGRIGVRTEKELKALEKRIMRSPAFRLEGIFTHFATADEVDTDYFRKQFEKFQVMVQLLKQKPKYIHCANSAATLRFKETSHAFNLVRYGISMYGLSPSPDIQSLLPFELKPALSMHTKIVHVKKVKKGERISYGGVYEAKEDEWIATLPIGYADGWIRKLQGQEVLVGGKRAPIVGRICMDQCMIRLDEEVPVGTEVVLIGKQGRDEITMDEIAAKLETIHYEIGCMISHRVPRVYIESGKIVDVSNPLLSSHRKM</sequence>
<comment type="caution">
    <text evidence="9">The sequence shown here is derived from an EMBL/GenBank/DDBJ whole genome shotgun (WGS) entry which is preliminary data.</text>
</comment>
<dbReference type="InterPro" id="IPR001608">
    <property type="entry name" value="Ala_racemase_N"/>
</dbReference>
<evidence type="ECO:0000256" key="4">
    <source>
        <dbReference type="ARBA" id="ARBA00023235"/>
    </source>
</evidence>
<dbReference type="SMART" id="SM01005">
    <property type="entry name" value="Ala_racemase_C"/>
    <property type="match status" value="1"/>
</dbReference>
<dbReference type="UniPathway" id="UPA00042">
    <property type="reaction ID" value="UER00497"/>
</dbReference>
<dbReference type="Gene3D" id="3.20.20.10">
    <property type="entry name" value="Alanine racemase"/>
    <property type="match status" value="1"/>
</dbReference>
<feature type="binding site" evidence="5 7">
    <location>
        <position position="137"/>
    </location>
    <ligand>
        <name>substrate</name>
    </ligand>
</feature>
<dbReference type="Proteomes" id="UP000011747">
    <property type="component" value="Unassembled WGS sequence"/>
</dbReference>
<evidence type="ECO:0000256" key="1">
    <source>
        <dbReference type="ARBA" id="ARBA00000316"/>
    </source>
</evidence>
<keyword evidence="3 5" id="KW-0663">Pyridoxal phosphate</keyword>
<dbReference type="FunFam" id="2.40.37.10:FF:000006">
    <property type="entry name" value="Alanine racemase"/>
    <property type="match status" value="1"/>
</dbReference>
<evidence type="ECO:0000256" key="7">
    <source>
        <dbReference type="PIRSR" id="PIRSR600821-52"/>
    </source>
</evidence>
<dbReference type="HAMAP" id="MF_01201">
    <property type="entry name" value="Ala_racemase"/>
    <property type="match status" value="1"/>
</dbReference>